<organism evidence="5 6">
    <name type="scientific">Wolfiporia cocos (strain MD-104)</name>
    <name type="common">Brown rot fungus</name>
    <dbReference type="NCBI Taxonomy" id="742152"/>
    <lineage>
        <taxon>Eukaryota</taxon>
        <taxon>Fungi</taxon>
        <taxon>Dikarya</taxon>
        <taxon>Basidiomycota</taxon>
        <taxon>Agaricomycotina</taxon>
        <taxon>Agaricomycetes</taxon>
        <taxon>Polyporales</taxon>
        <taxon>Phaeolaceae</taxon>
        <taxon>Wolfiporia</taxon>
    </lineage>
</organism>
<gene>
    <name evidence="5" type="ORF">WOLCODRAFT_136499</name>
</gene>
<keyword evidence="2" id="KW-0158">Chromosome</keyword>
<dbReference type="Proteomes" id="UP000218811">
    <property type="component" value="Unassembled WGS sequence"/>
</dbReference>
<evidence type="ECO:0000256" key="1">
    <source>
        <dbReference type="ARBA" id="ARBA00004286"/>
    </source>
</evidence>
<dbReference type="OrthoDB" id="2989516at2759"/>
<dbReference type="PRINTS" id="PR00622">
    <property type="entry name" value="HISTONEH3"/>
</dbReference>
<dbReference type="GO" id="GO:0030527">
    <property type="term" value="F:structural constituent of chromatin"/>
    <property type="evidence" value="ECO:0007669"/>
    <property type="project" value="InterPro"/>
</dbReference>
<keyword evidence="6" id="KW-1185">Reference proteome</keyword>
<name>A0A2H3JC12_WOLCO</name>
<protein>
    <submittedName>
        <fullName evidence="5">Uncharacterized protein</fullName>
    </submittedName>
</protein>
<proteinExistence type="predicted"/>
<dbReference type="GO" id="GO:0003677">
    <property type="term" value="F:DNA binding"/>
    <property type="evidence" value="ECO:0007669"/>
    <property type="project" value="InterPro"/>
</dbReference>
<keyword evidence="3" id="KW-0544">Nucleosome core</keyword>
<comment type="subcellular location">
    <subcellularLocation>
        <location evidence="1">Chromosome</location>
    </subcellularLocation>
</comment>
<accession>A0A2H3JC12</accession>
<evidence type="ECO:0000256" key="2">
    <source>
        <dbReference type="ARBA" id="ARBA00022454"/>
    </source>
</evidence>
<evidence type="ECO:0000313" key="5">
    <source>
        <dbReference type="EMBL" id="PCH39802.1"/>
    </source>
</evidence>
<feature type="region of interest" description="Disordered" evidence="4">
    <location>
        <begin position="1"/>
        <end position="20"/>
    </location>
</feature>
<evidence type="ECO:0000313" key="6">
    <source>
        <dbReference type="Proteomes" id="UP000218811"/>
    </source>
</evidence>
<evidence type="ECO:0000256" key="3">
    <source>
        <dbReference type="ARBA" id="ARBA00023269"/>
    </source>
</evidence>
<dbReference type="GO" id="GO:0000786">
    <property type="term" value="C:nucleosome"/>
    <property type="evidence" value="ECO:0007669"/>
    <property type="project" value="UniProtKB-KW"/>
</dbReference>
<sequence>MRTKQTARKSTGPNVPKKKLAAVAARKTAAAVTKLAEQREVYIKKKVVKIEETVTAAATTVASSSAKVEVSKGGASGPAAVAKAAKATKAKGTASTSATSKVTVASTLSGCRPSLAHLAPILAKLGITRMEHLRALGSMSEETRDRQVKEPALQKGMKMMEWAILVDRLQSL</sequence>
<reference evidence="5 6" key="1">
    <citation type="journal article" date="2012" name="Science">
        <title>The Paleozoic origin of enzymatic lignin decomposition reconstructed from 31 fungal genomes.</title>
        <authorList>
            <person name="Floudas D."/>
            <person name="Binder M."/>
            <person name="Riley R."/>
            <person name="Barry K."/>
            <person name="Blanchette R.A."/>
            <person name="Henrissat B."/>
            <person name="Martinez A.T."/>
            <person name="Otillar R."/>
            <person name="Spatafora J.W."/>
            <person name="Yadav J.S."/>
            <person name="Aerts A."/>
            <person name="Benoit I."/>
            <person name="Boyd A."/>
            <person name="Carlson A."/>
            <person name="Copeland A."/>
            <person name="Coutinho P.M."/>
            <person name="de Vries R.P."/>
            <person name="Ferreira P."/>
            <person name="Findley K."/>
            <person name="Foster B."/>
            <person name="Gaskell J."/>
            <person name="Glotzer D."/>
            <person name="Gorecki P."/>
            <person name="Heitman J."/>
            <person name="Hesse C."/>
            <person name="Hori C."/>
            <person name="Igarashi K."/>
            <person name="Jurgens J.A."/>
            <person name="Kallen N."/>
            <person name="Kersten P."/>
            <person name="Kohler A."/>
            <person name="Kuees U."/>
            <person name="Kumar T.K.A."/>
            <person name="Kuo A."/>
            <person name="LaButti K."/>
            <person name="Larrondo L.F."/>
            <person name="Lindquist E."/>
            <person name="Ling A."/>
            <person name="Lombard V."/>
            <person name="Lucas S."/>
            <person name="Lundell T."/>
            <person name="Martin R."/>
            <person name="McLaughlin D.J."/>
            <person name="Morgenstern I."/>
            <person name="Morin E."/>
            <person name="Murat C."/>
            <person name="Nagy L.G."/>
            <person name="Nolan M."/>
            <person name="Ohm R.A."/>
            <person name="Patyshakuliyeva A."/>
            <person name="Rokas A."/>
            <person name="Ruiz-Duenas F.J."/>
            <person name="Sabat G."/>
            <person name="Salamov A."/>
            <person name="Samejima M."/>
            <person name="Schmutz J."/>
            <person name="Slot J.C."/>
            <person name="St John F."/>
            <person name="Stenlid J."/>
            <person name="Sun H."/>
            <person name="Sun S."/>
            <person name="Syed K."/>
            <person name="Tsang A."/>
            <person name="Wiebenga A."/>
            <person name="Young D."/>
            <person name="Pisabarro A."/>
            <person name="Eastwood D.C."/>
            <person name="Martin F."/>
            <person name="Cullen D."/>
            <person name="Grigoriev I.V."/>
            <person name="Hibbett D.S."/>
        </authorList>
    </citation>
    <scope>NUCLEOTIDE SEQUENCE [LARGE SCALE GENOMIC DNA]</scope>
    <source>
        <strain evidence="5 6">MD-104</strain>
    </source>
</reference>
<dbReference type="STRING" id="742152.A0A2H3JC12"/>
<keyword evidence="3" id="KW-0238">DNA-binding</keyword>
<dbReference type="AlphaFoldDB" id="A0A2H3JC12"/>
<evidence type="ECO:0000256" key="4">
    <source>
        <dbReference type="SAM" id="MobiDB-lite"/>
    </source>
</evidence>
<dbReference type="EMBL" id="KB468053">
    <property type="protein sequence ID" value="PCH39802.1"/>
    <property type="molecule type" value="Genomic_DNA"/>
</dbReference>
<dbReference type="InterPro" id="IPR000164">
    <property type="entry name" value="Histone_H3/CENP-A"/>
</dbReference>